<keyword evidence="8 10" id="KW-0408">Iron</keyword>
<gene>
    <name evidence="14" type="ORF">GCM10007043_07620</name>
</gene>
<evidence type="ECO:0000256" key="10">
    <source>
        <dbReference type="PROSITE-ProRule" id="PRU00433"/>
    </source>
</evidence>
<feature type="transmembrane region" description="Helical" evidence="11">
    <location>
        <begin position="105"/>
        <end position="127"/>
    </location>
</feature>
<feature type="transmembrane region" description="Helical" evidence="11">
    <location>
        <begin position="139"/>
        <end position="160"/>
    </location>
</feature>
<reference evidence="14" key="2">
    <citation type="submission" date="2020-09" db="EMBL/GenBank/DDBJ databases">
        <authorList>
            <person name="Sun Q."/>
            <person name="Ohkuma M."/>
        </authorList>
    </citation>
    <scope>NUCLEOTIDE SEQUENCE</scope>
    <source>
        <strain evidence="14">JCM 14719</strain>
    </source>
</reference>
<dbReference type="SUPFAM" id="SSF46626">
    <property type="entry name" value="Cytochrome c"/>
    <property type="match status" value="1"/>
</dbReference>
<keyword evidence="7 11" id="KW-1133">Transmembrane helix</keyword>
<evidence type="ECO:0000259" key="12">
    <source>
        <dbReference type="PROSITE" id="PS51003"/>
    </source>
</evidence>
<dbReference type="Gene3D" id="1.10.760.10">
    <property type="entry name" value="Cytochrome c-like domain"/>
    <property type="match status" value="1"/>
</dbReference>
<accession>A0A8J3B627</accession>
<dbReference type="InterPro" id="IPR027387">
    <property type="entry name" value="Cytb/b6-like_sf"/>
</dbReference>
<name>A0A8J3B627_9BACI</name>
<proteinExistence type="predicted"/>
<evidence type="ECO:0000256" key="2">
    <source>
        <dbReference type="ARBA" id="ARBA00022448"/>
    </source>
</evidence>
<keyword evidence="2" id="KW-0813">Transport</keyword>
<dbReference type="InterPro" id="IPR051811">
    <property type="entry name" value="Cytochrome_c550/c551-like"/>
</dbReference>
<dbReference type="Pfam" id="PF13442">
    <property type="entry name" value="Cytochrome_CBB3"/>
    <property type="match status" value="1"/>
</dbReference>
<comment type="caution">
    <text evidence="14">The sequence shown here is derived from an EMBL/GenBank/DDBJ whole genome shotgun (WGS) entry which is preliminary data.</text>
</comment>
<keyword evidence="5 10" id="KW-0479">Metal-binding</keyword>
<dbReference type="PROSITE" id="PS51003">
    <property type="entry name" value="CYTB_CTER"/>
    <property type="match status" value="1"/>
</dbReference>
<evidence type="ECO:0000256" key="9">
    <source>
        <dbReference type="ARBA" id="ARBA00023136"/>
    </source>
</evidence>
<dbReference type="GO" id="GO:0046872">
    <property type="term" value="F:metal ion binding"/>
    <property type="evidence" value="ECO:0007669"/>
    <property type="project" value="UniProtKB-KW"/>
</dbReference>
<dbReference type="PROSITE" id="PS51007">
    <property type="entry name" value="CYTC"/>
    <property type="match status" value="1"/>
</dbReference>
<dbReference type="RefSeq" id="WP_188816837.1">
    <property type="nucleotide sequence ID" value="NZ_BMOF01000010.1"/>
</dbReference>
<keyword evidence="9 11" id="KW-0472">Membrane</keyword>
<feature type="transmembrane region" description="Helical" evidence="11">
    <location>
        <begin position="49"/>
        <end position="66"/>
    </location>
</feature>
<organism evidence="14 15">
    <name type="scientific">Calditerricola satsumensis</name>
    <dbReference type="NCBI Taxonomy" id="373054"/>
    <lineage>
        <taxon>Bacteria</taxon>
        <taxon>Bacillati</taxon>
        <taxon>Bacillota</taxon>
        <taxon>Bacilli</taxon>
        <taxon>Bacillales</taxon>
        <taxon>Bacillaceae</taxon>
        <taxon>Calditerricola</taxon>
    </lineage>
</organism>
<dbReference type="Pfam" id="PF00032">
    <property type="entry name" value="Cytochrom_B_C"/>
    <property type="match status" value="1"/>
</dbReference>
<dbReference type="InterPro" id="IPR036909">
    <property type="entry name" value="Cyt_c-like_dom_sf"/>
</dbReference>
<evidence type="ECO:0000259" key="13">
    <source>
        <dbReference type="PROSITE" id="PS51007"/>
    </source>
</evidence>
<keyword evidence="6" id="KW-0249">Electron transport</keyword>
<keyword evidence="15" id="KW-1185">Reference proteome</keyword>
<evidence type="ECO:0000256" key="7">
    <source>
        <dbReference type="ARBA" id="ARBA00022989"/>
    </source>
</evidence>
<dbReference type="InterPro" id="IPR036150">
    <property type="entry name" value="Cyt_b/b6_C_sf"/>
</dbReference>
<evidence type="ECO:0000256" key="5">
    <source>
        <dbReference type="ARBA" id="ARBA00022723"/>
    </source>
</evidence>
<dbReference type="InterPro" id="IPR009056">
    <property type="entry name" value="Cyt_c-like_dom"/>
</dbReference>
<feature type="domain" description="Cytochrome b/b6 C-terminal region profile" evidence="12">
    <location>
        <begin position="30"/>
        <end position="157"/>
    </location>
</feature>
<keyword evidence="4 11" id="KW-0812">Transmembrane</keyword>
<dbReference type="GO" id="GO:0020037">
    <property type="term" value="F:heme binding"/>
    <property type="evidence" value="ECO:0007669"/>
    <property type="project" value="InterPro"/>
</dbReference>
<dbReference type="AlphaFoldDB" id="A0A8J3B627"/>
<dbReference type="SUPFAM" id="SSF81648">
    <property type="entry name" value="a domain/subunit of cytochrome bc1 complex (Ubiquinol-cytochrome c reductase)"/>
    <property type="match status" value="1"/>
</dbReference>
<protein>
    <submittedName>
        <fullName evidence="14">Menaquinol-cytochrome c reductase cytochrome b/c subunit</fullName>
    </submittedName>
</protein>
<dbReference type="InterPro" id="IPR005798">
    <property type="entry name" value="Cyt_b/b6_C"/>
</dbReference>
<sequence>MAGRHDKDVAYVGDSRVVKRRGGPLTPPDYSEFPGKTEPFYPNFLLKEWMVAVVCLVAFLVLTMAHPSPLEAPANPNDTSYIPLPDWYFFFLYQLLKYEYTSGPYTVVGTILIPGLAFTALLLAPWLDRGPKRRPKDRPVATSLMLLALAAIVFLTWAAVDERQKHVASQGGGSGAPTVDVSPDAPEGEKIWAKQTSCQGCHGVDLKGSGFAPSLEHVGSKLTKEEIIDIIKNGRGQMPPGQFQGSDEELEKLAEWLAEKK</sequence>
<dbReference type="GO" id="GO:0009055">
    <property type="term" value="F:electron transfer activity"/>
    <property type="evidence" value="ECO:0007669"/>
    <property type="project" value="InterPro"/>
</dbReference>
<dbReference type="GO" id="GO:0016020">
    <property type="term" value="C:membrane"/>
    <property type="evidence" value="ECO:0007669"/>
    <property type="project" value="UniProtKB-SubCell"/>
</dbReference>
<evidence type="ECO:0000256" key="4">
    <source>
        <dbReference type="ARBA" id="ARBA00022692"/>
    </source>
</evidence>
<feature type="domain" description="Cytochrome c" evidence="13">
    <location>
        <begin position="183"/>
        <end position="261"/>
    </location>
</feature>
<comment type="subcellular location">
    <subcellularLocation>
        <location evidence="1">Membrane</location>
        <topology evidence="1">Multi-pass membrane protein</topology>
    </subcellularLocation>
</comment>
<dbReference type="Proteomes" id="UP000637720">
    <property type="component" value="Unassembled WGS sequence"/>
</dbReference>
<dbReference type="EMBL" id="BMOF01000010">
    <property type="protein sequence ID" value="GGJ96228.1"/>
    <property type="molecule type" value="Genomic_DNA"/>
</dbReference>
<dbReference type="GO" id="GO:0016491">
    <property type="term" value="F:oxidoreductase activity"/>
    <property type="evidence" value="ECO:0007669"/>
    <property type="project" value="InterPro"/>
</dbReference>
<dbReference type="Gene3D" id="1.20.810.10">
    <property type="entry name" value="Cytochrome Bc1 Complex, Chain C"/>
    <property type="match status" value="1"/>
</dbReference>
<evidence type="ECO:0000313" key="15">
    <source>
        <dbReference type="Proteomes" id="UP000637720"/>
    </source>
</evidence>
<dbReference type="PANTHER" id="PTHR37823:SF4">
    <property type="entry name" value="MENAQUINOL-CYTOCHROME C REDUCTASE CYTOCHROME B_C SUBUNIT"/>
    <property type="match status" value="1"/>
</dbReference>
<evidence type="ECO:0000256" key="8">
    <source>
        <dbReference type="ARBA" id="ARBA00023004"/>
    </source>
</evidence>
<keyword evidence="3 10" id="KW-0349">Heme</keyword>
<reference evidence="14" key="1">
    <citation type="journal article" date="2014" name="Int. J. Syst. Evol. Microbiol.">
        <title>Complete genome sequence of Corynebacterium casei LMG S-19264T (=DSM 44701T), isolated from a smear-ripened cheese.</title>
        <authorList>
            <consortium name="US DOE Joint Genome Institute (JGI-PGF)"/>
            <person name="Walter F."/>
            <person name="Albersmeier A."/>
            <person name="Kalinowski J."/>
            <person name="Ruckert C."/>
        </authorList>
    </citation>
    <scope>NUCLEOTIDE SEQUENCE</scope>
    <source>
        <strain evidence="14">JCM 14719</strain>
    </source>
</reference>
<evidence type="ECO:0000313" key="14">
    <source>
        <dbReference type="EMBL" id="GGJ96228.1"/>
    </source>
</evidence>
<dbReference type="PANTHER" id="PTHR37823">
    <property type="entry name" value="CYTOCHROME C-553-LIKE"/>
    <property type="match status" value="1"/>
</dbReference>
<evidence type="ECO:0000256" key="3">
    <source>
        <dbReference type="ARBA" id="ARBA00022617"/>
    </source>
</evidence>
<evidence type="ECO:0000256" key="6">
    <source>
        <dbReference type="ARBA" id="ARBA00022982"/>
    </source>
</evidence>
<evidence type="ECO:0000256" key="1">
    <source>
        <dbReference type="ARBA" id="ARBA00004141"/>
    </source>
</evidence>
<evidence type="ECO:0000256" key="11">
    <source>
        <dbReference type="SAM" id="Phobius"/>
    </source>
</evidence>